<proteinExistence type="predicted"/>
<accession>A0AA88NXR1</accession>
<dbReference type="GO" id="GO:0016746">
    <property type="term" value="F:acyltransferase activity"/>
    <property type="evidence" value="ECO:0007669"/>
    <property type="project" value="InterPro"/>
</dbReference>
<dbReference type="SUPFAM" id="SSF69593">
    <property type="entry name" value="Glycerol-3-phosphate (1)-acyltransferase"/>
    <property type="match status" value="1"/>
</dbReference>
<comment type="caution">
    <text evidence="3">The sequence shown here is derived from an EMBL/GenBank/DDBJ whole genome shotgun (WGS) entry which is preliminary data.</text>
</comment>
<dbReference type="Pfam" id="PF01553">
    <property type="entry name" value="Acyltransferase"/>
    <property type="match status" value="1"/>
</dbReference>
<feature type="transmembrane region" description="Helical" evidence="1">
    <location>
        <begin position="43"/>
        <end position="72"/>
    </location>
</feature>
<keyword evidence="1" id="KW-0812">Transmembrane</keyword>
<dbReference type="Proteomes" id="UP001187315">
    <property type="component" value="Unassembled WGS sequence"/>
</dbReference>
<dbReference type="EMBL" id="JAVHJS010000001">
    <property type="protein sequence ID" value="KAK2868661.1"/>
    <property type="molecule type" value="Genomic_DNA"/>
</dbReference>
<keyword evidence="1" id="KW-0472">Membrane</keyword>
<evidence type="ECO:0000256" key="1">
    <source>
        <dbReference type="SAM" id="Phobius"/>
    </source>
</evidence>
<evidence type="ECO:0000313" key="4">
    <source>
        <dbReference type="Proteomes" id="UP001187315"/>
    </source>
</evidence>
<name>A0AA88NXR1_TACVA</name>
<evidence type="ECO:0000313" key="3">
    <source>
        <dbReference type="EMBL" id="KAK2868661.1"/>
    </source>
</evidence>
<reference evidence="3" key="1">
    <citation type="submission" date="2023-08" db="EMBL/GenBank/DDBJ databases">
        <title>Pelteobagrus vachellii genome.</title>
        <authorList>
            <person name="Liu H."/>
        </authorList>
    </citation>
    <scope>NUCLEOTIDE SEQUENCE</scope>
    <source>
        <strain evidence="3">PRFRI_2022a</strain>
        <tissue evidence="3">Muscle</tissue>
    </source>
</reference>
<dbReference type="CDD" id="cd07987">
    <property type="entry name" value="LPLAT_MGAT-like"/>
    <property type="match status" value="1"/>
</dbReference>
<keyword evidence="4" id="KW-1185">Reference proteome</keyword>
<feature type="domain" description="Phospholipid/glycerol acyltransferase" evidence="2">
    <location>
        <begin position="114"/>
        <end position="235"/>
    </location>
</feature>
<sequence>MSETNESCWSGDETAGVLTCLLMAWEGWLAWGNLKDYLSVFEYLLWVFTPLVIVFILPFIIVILLYLSILFLHVYKRKNQLREAYSYNLWDGARKTLATLWDGHGSIWHGYEICGLEKIPEEGPALIVYYHGAIPIDYYYFLARVIIQKGRSCHSVADHFLFKIPGFKLLLEVFSVIHGPQEECVKALRSGHLLGISPGGVREALFSDETYPLLWGKRKGFAQVAIDSKAPVIPMFTQNVREGFRSLGNLRFFRWIYERFRFPFVPVYGGFPVKFRTYLGDPIPYDPKLSASELAEKVQAAVQALIDRHQKVPGSILRALLERFHMQHKDE</sequence>
<protein>
    <recommendedName>
        <fullName evidence="2">Phospholipid/glycerol acyltransferase domain-containing protein</fullName>
    </recommendedName>
</protein>
<dbReference type="AlphaFoldDB" id="A0AA88NXR1"/>
<evidence type="ECO:0000259" key="2">
    <source>
        <dbReference type="Pfam" id="PF01553"/>
    </source>
</evidence>
<organism evidence="3 4">
    <name type="scientific">Tachysurus vachellii</name>
    <name type="common">Darkbarbel catfish</name>
    <name type="synonym">Pelteobagrus vachellii</name>
    <dbReference type="NCBI Taxonomy" id="175792"/>
    <lineage>
        <taxon>Eukaryota</taxon>
        <taxon>Metazoa</taxon>
        <taxon>Chordata</taxon>
        <taxon>Craniata</taxon>
        <taxon>Vertebrata</taxon>
        <taxon>Euteleostomi</taxon>
        <taxon>Actinopterygii</taxon>
        <taxon>Neopterygii</taxon>
        <taxon>Teleostei</taxon>
        <taxon>Ostariophysi</taxon>
        <taxon>Siluriformes</taxon>
        <taxon>Bagridae</taxon>
        <taxon>Tachysurus</taxon>
    </lineage>
</organism>
<dbReference type="PANTHER" id="PTHR22753:SF14">
    <property type="entry name" value="MONOACYLGLYCEROL_DIACYLGLYCEROL O-ACYLTRANSFERASE"/>
    <property type="match status" value="1"/>
</dbReference>
<dbReference type="GO" id="GO:0016020">
    <property type="term" value="C:membrane"/>
    <property type="evidence" value="ECO:0007669"/>
    <property type="project" value="TreeGrafter"/>
</dbReference>
<dbReference type="PANTHER" id="PTHR22753">
    <property type="entry name" value="TRANSMEMBRANE PROTEIN 68"/>
    <property type="match status" value="1"/>
</dbReference>
<gene>
    <name evidence="3" type="ORF">Q7C36_000532</name>
</gene>
<keyword evidence="1" id="KW-1133">Transmembrane helix</keyword>
<dbReference type="InterPro" id="IPR002123">
    <property type="entry name" value="Plipid/glycerol_acylTrfase"/>
</dbReference>